<comment type="caution">
    <text evidence="1">The sequence shown here is derived from an EMBL/GenBank/DDBJ whole genome shotgun (WGS) entry which is preliminary data.</text>
</comment>
<reference evidence="1 2" key="2">
    <citation type="journal article" date="2017" name="Front. Plant Sci.">
        <title>Gene Classification and Mining of Molecular Markers Useful in Red Clover (Trifolium pratense) Breeding.</title>
        <authorList>
            <person name="Istvanek J."/>
            <person name="Dluhosova J."/>
            <person name="Dluhos P."/>
            <person name="Patkova L."/>
            <person name="Nedelnik J."/>
            <person name="Repkova J."/>
        </authorList>
    </citation>
    <scope>NUCLEOTIDE SEQUENCE [LARGE SCALE GENOMIC DNA]</scope>
    <source>
        <strain evidence="2">cv. Tatra</strain>
        <tissue evidence="1">Young leaves</tissue>
    </source>
</reference>
<dbReference type="EMBL" id="ASHM01073829">
    <property type="protein sequence ID" value="PNX56082.1"/>
    <property type="molecule type" value="Genomic_DNA"/>
</dbReference>
<evidence type="ECO:0000313" key="2">
    <source>
        <dbReference type="Proteomes" id="UP000236291"/>
    </source>
</evidence>
<gene>
    <name evidence="1" type="ORF">L195_g049696</name>
</gene>
<proteinExistence type="predicted"/>
<dbReference type="Proteomes" id="UP000236291">
    <property type="component" value="Unassembled WGS sequence"/>
</dbReference>
<evidence type="ECO:0000313" key="1">
    <source>
        <dbReference type="EMBL" id="PNX56082.1"/>
    </source>
</evidence>
<reference evidence="1 2" key="1">
    <citation type="journal article" date="2014" name="Am. J. Bot.">
        <title>Genome assembly and annotation for red clover (Trifolium pratense; Fabaceae).</title>
        <authorList>
            <person name="Istvanek J."/>
            <person name="Jaros M."/>
            <person name="Krenek A."/>
            <person name="Repkova J."/>
        </authorList>
    </citation>
    <scope>NUCLEOTIDE SEQUENCE [LARGE SCALE GENOMIC DNA]</scope>
    <source>
        <strain evidence="2">cv. Tatra</strain>
        <tissue evidence="1">Young leaves</tissue>
    </source>
</reference>
<organism evidence="1 2">
    <name type="scientific">Trifolium pratense</name>
    <name type="common">Red clover</name>
    <dbReference type="NCBI Taxonomy" id="57577"/>
    <lineage>
        <taxon>Eukaryota</taxon>
        <taxon>Viridiplantae</taxon>
        <taxon>Streptophyta</taxon>
        <taxon>Embryophyta</taxon>
        <taxon>Tracheophyta</taxon>
        <taxon>Spermatophyta</taxon>
        <taxon>Magnoliopsida</taxon>
        <taxon>eudicotyledons</taxon>
        <taxon>Gunneridae</taxon>
        <taxon>Pentapetalae</taxon>
        <taxon>rosids</taxon>
        <taxon>fabids</taxon>
        <taxon>Fabales</taxon>
        <taxon>Fabaceae</taxon>
        <taxon>Papilionoideae</taxon>
        <taxon>50 kb inversion clade</taxon>
        <taxon>NPAAA clade</taxon>
        <taxon>Hologalegina</taxon>
        <taxon>IRL clade</taxon>
        <taxon>Trifolieae</taxon>
        <taxon>Trifolium</taxon>
    </lineage>
</organism>
<protein>
    <submittedName>
        <fullName evidence="1">Uncharacterized protein</fullName>
    </submittedName>
</protein>
<name>A0A2K3JPW4_TRIPR</name>
<feature type="non-terminal residue" evidence="1">
    <location>
        <position position="184"/>
    </location>
</feature>
<sequence>MVLLNQRGMTMDTLWIMFSIVAEEVQDLERIFREAIESNNDKNLRTCRTAGAFLQGGTKLTTLEAEEGAVNLVGATKHPMVVGGKIFMRAEDNPRMNERLWEASGGWYLGQGASETWTWMVFLNERVEGGWSAARYKKSGKSDVNLPAVRGAGKLHEVQTCFLSSEVRFCLLREVHGGLREAQT</sequence>
<dbReference type="AlphaFoldDB" id="A0A2K3JPW4"/>
<accession>A0A2K3JPW4</accession>